<protein>
    <recommendedName>
        <fullName evidence="10">Potassium transporter</fullName>
    </recommendedName>
</protein>
<evidence type="ECO:0000256" key="3">
    <source>
        <dbReference type="ARBA" id="ARBA00022448"/>
    </source>
</evidence>
<organism evidence="13 14">
    <name type="scientific">Brassica cretica</name>
    <name type="common">Mustard</name>
    <dbReference type="NCBI Taxonomy" id="69181"/>
    <lineage>
        <taxon>Eukaryota</taxon>
        <taxon>Viridiplantae</taxon>
        <taxon>Streptophyta</taxon>
        <taxon>Embryophyta</taxon>
        <taxon>Tracheophyta</taxon>
        <taxon>Spermatophyta</taxon>
        <taxon>Magnoliopsida</taxon>
        <taxon>eudicotyledons</taxon>
        <taxon>Gunneridae</taxon>
        <taxon>Pentapetalae</taxon>
        <taxon>rosids</taxon>
        <taxon>malvids</taxon>
        <taxon>Brassicales</taxon>
        <taxon>Brassicaceae</taxon>
        <taxon>Brassiceae</taxon>
        <taxon>Brassica</taxon>
    </lineage>
</organism>
<keyword evidence="3" id="KW-0813">Transport</keyword>
<dbReference type="EMBL" id="QGKV02001556">
    <property type="protein sequence ID" value="KAF3517014.1"/>
    <property type="molecule type" value="Genomic_DNA"/>
</dbReference>
<dbReference type="PANTHER" id="PTHR30540:SF94">
    <property type="entry name" value="POTASSIUM TRANSPORTER 5"/>
    <property type="match status" value="1"/>
</dbReference>
<keyword evidence="5 10" id="KW-0812">Transmembrane</keyword>
<evidence type="ECO:0000259" key="12">
    <source>
        <dbReference type="Pfam" id="PF22776"/>
    </source>
</evidence>
<evidence type="ECO:0000256" key="5">
    <source>
        <dbReference type="ARBA" id="ARBA00022692"/>
    </source>
</evidence>
<comment type="caution">
    <text evidence="10">Lacks conserved residue(s) required for the propagation of feature annotation.</text>
</comment>
<keyword evidence="7 10" id="KW-1133">Transmembrane helix</keyword>
<sequence length="972" mass="109061">MLRQRNRVRLLYVRRQGGDVFDSSRDTETVGLMARLDILTVHPERFRFRGHDWLYGLANTNTHLPDIFGKLTAVKSTVSDFPHGKEHVMATIKMDKTSVFERVRDTYFFDKETDARGILFYEYRVEMNIPDDTDEGMFIGFDGEMTKLHNMCAYEAGHPMAGEGVNQRIPSHRLLLQTWLAYTILLLTIRHSQSLASTMIVTVCHSRLCFRQGDDDNGDDIHGANSIISKVKAGGTNRRCNVCFHYKQMEKFMGFVLSKSSKRKLTNDNNTPIDTTDVTTTPLNVAATDATVTTAGKITTSTAAATTSTILPAGNAADETTRRSLFGAGLYQTGGTFALYSLICRYAKTGLIPNQEPEDRELSNYTLELPNTQHRRAHKIKEKLENFKFAKITLFLVTIMGTSMVIGDGILTPSISVLSAVSGIKSLGQNTVVGVSVAILILLFAFQRFGTDKVGFSFAPIILLWFTFLTGIGLANLFKHGFTVLKAINPLYIFQYFTRNGRKGWISLGGVFLCITGTEAMFADLGHFSVRAVQAAYLTKHTSNVSNTFYDSIPDPFYWPTFVVAVAASIIASQAMISGAFSVISQSLRMGCFPRVKVVHTSAKYEGQVYIPEINYFLMLACVAVTLAFRTTEKIGHAYGIAVVTVMVITTFMVTLIMLVIWKTNIVWIAMFLIIFGSIEMLYLSSVMYKFTSGGYLPLAITVVLMAVMAIWQYVHVLKYRYELREKISGETAIQMATSPDINRVPGIALFYTELVHGITPLYSHYISNLSSVHTVFVLISIKSLPVSRVTPSERFFFRYVEPKDFGMFRCVVRYGYKEDIEEPDEFERQFVHYLKEFIHHEYFISGGEVEEAEKEEETNVQTTLAPLSNSVPSSGRIGSVHSSSSDKIRSGRVVQVQSVENQKDLVEKAREKGMVYLMGETEITADKDSSLFKKFIVNHAYNFLKKNCREGDKALAIPRSKLLKVGMTYEL</sequence>
<comment type="caution">
    <text evidence="13">The sequence shown here is derived from an EMBL/GenBank/DDBJ whole genome shotgun (WGS) entry which is preliminary data.</text>
</comment>
<gene>
    <name evidence="13" type="ORF">DY000_02061364</name>
</gene>
<evidence type="ECO:0000256" key="9">
    <source>
        <dbReference type="ARBA" id="ARBA00023136"/>
    </source>
</evidence>
<feature type="domain" description="K+ potassium transporter integral membrane" evidence="11">
    <location>
        <begin position="333"/>
        <end position="733"/>
    </location>
</feature>
<feature type="transmembrane region" description="Helical" evidence="10">
    <location>
        <begin position="696"/>
        <end position="715"/>
    </location>
</feature>
<dbReference type="PANTHER" id="PTHR30540">
    <property type="entry name" value="OSMOTIC STRESS POTASSIUM TRANSPORTER"/>
    <property type="match status" value="1"/>
</dbReference>
<keyword evidence="14" id="KW-1185">Reference proteome</keyword>
<reference evidence="13 14" key="1">
    <citation type="journal article" date="2020" name="BMC Genomics">
        <title>Intraspecific diversification of the crop wild relative Brassica cretica Lam. using demographic model selection.</title>
        <authorList>
            <person name="Kioukis A."/>
            <person name="Michalopoulou V.A."/>
            <person name="Briers L."/>
            <person name="Pirintsos S."/>
            <person name="Studholme D.J."/>
            <person name="Pavlidis P."/>
            <person name="Sarris P.F."/>
        </authorList>
    </citation>
    <scope>NUCLEOTIDE SEQUENCE [LARGE SCALE GENOMIC DNA]</scope>
    <source>
        <strain evidence="14">cv. PFS-1207/04</strain>
    </source>
</reference>
<feature type="transmembrane region" description="Helical" evidence="10">
    <location>
        <begin position="638"/>
        <end position="659"/>
    </location>
</feature>
<feature type="transmembrane region" description="Helical" evidence="10">
    <location>
        <begin position="427"/>
        <end position="446"/>
    </location>
</feature>
<feature type="domain" description="K+ potassium transporter C-terminal" evidence="12">
    <location>
        <begin position="746"/>
        <end position="972"/>
    </location>
</feature>
<dbReference type="Pfam" id="PF22776">
    <property type="entry name" value="K_trans_C"/>
    <property type="match status" value="1"/>
</dbReference>
<feature type="transmembrane region" description="Helical" evidence="10">
    <location>
        <begin position="557"/>
        <end position="581"/>
    </location>
</feature>
<evidence type="ECO:0000256" key="6">
    <source>
        <dbReference type="ARBA" id="ARBA00022958"/>
    </source>
</evidence>
<evidence type="ECO:0000256" key="1">
    <source>
        <dbReference type="ARBA" id="ARBA00004651"/>
    </source>
</evidence>
<evidence type="ECO:0000313" key="14">
    <source>
        <dbReference type="Proteomes" id="UP000266723"/>
    </source>
</evidence>
<evidence type="ECO:0000256" key="4">
    <source>
        <dbReference type="ARBA" id="ARBA00022538"/>
    </source>
</evidence>
<dbReference type="InterPro" id="IPR053952">
    <property type="entry name" value="K_trans_C"/>
</dbReference>
<dbReference type="NCBIfam" id="TIGR00794">
    <property type="entry name" value="kup"/>
    <property type="match status" value="1"/>
</dbReference>
<keyword evidence="6 10" id="KW-0630">Potassium</keyword>
<comment type="subcellular location">
    <subcellularLocation>
        <location evidence="1">Cell membrane</location>
        <topology evidence="1">Multi-pass membrane protein</topology>
    </subcellularLocation>
    <subcellularLocation>
        <location evidence="10">Membrane</location>
        <topology evidence="10">Multi-pass membrane protein</topology>
    </subcellularLocation>
</comment>
<evidence type="ECO:0000259" key="11">
    <source>
        <dbReference type="Pfam" id="PF02705"/>
    </source>
</evidence>
<accession>A0ABQ7ASS5</accession>
<evidence type="ECO:0000256" key="8">
    <source>
        <dbReference type="ARBA" id="ARBA00023065"/>
    </source>
</evidence>
<evidence type="ECO:0000313" key="13">
    <source>
        <dbReference type="EMBL" id="KAF3517014.1"/>
    </source>
</evidence>
<dbReference type="InterPro" id="IPR053951">
    <property type="entry name" value="K_trans_N"/>
</dbReference>
<name>A0ABQ7ASS5_BRACR</name>
<feature type="transmembrane region" description="Helical" evidence="10">
    <location>
        <begin position="666"/>
        <end position="684"/>
    </location>
</feature>
<keyword evidence="4 10" id="KW-0633">Potassium transport</keyword>
<dbReference type="Pfam" id="PF02705">
    <property type="entry name" value="K_trans"/>
    <property type="match status" value="1"/>
</dbReference>
<evidence type="ECO:0000256" key="7">
    <source>
        <dbReference type="ARBA" id="ARBA00022989"/>
    </source>
</evidence>
<keyword evidence="9 10" id="KW-0472">Membrane</keyword>
<dbReference type="Proteomes" id="UP000266723">
    <property type="component" value="Unassembled WGS sequence"/>
</dbReference>
<feature type="transmembrane region" description="Helical" evidence="10">
    <location>
        <begin position="458"/>
        <end position="478"/>
    </location>
</feature>
<evidence type="ECO:0000256" key="10">
    <source>
        <dbReference type="RuleBase" id="RU321113"/>
    </source>
</evidence>
<dbReference type="InterPro" id="IPR003855">
    <property type="entry name" value="K+_transporter"/>
</dbReference>
<comment type="similarity">
    <text evidence="2 10">Belongs to the HAK/KUP transporter (TC 2.A.72.3) family.</text>
</comment>
<comment type="function">
    <text evidence="10">Potassium transporter.</text>
</comment>
<evidence type="ECO:0000256" key="2">
    <source>
        <dbReference type="ARBA" id="ARBA00008440"/>
    </source>
</evidence>
<proteinExistence type="inferred from homology"/>
<keyword evidence="8 10" id="KW-0406">Ion transport</keyword>